<keyword evidence="2" id="KW-0732">Signal</keyword>
<feature type="signal peptide" evidence="2">
    <location>
        <begin position="1"/>
        <end position="29"/>
    </location>
</feature>
<feature type="region of interest" description="Disordered" evidence="1">
    <location>
        <begin position="28"/>
        <end position="64"/>
    </location>
</feature>
<keyword evidence="4" id="KW-1185">Reference proteome</keyword>
<dbReference type="Proteomes" id="UP001595767">
    <property type="component" value="Unassembled WGS sequence"/>
</dbReference>
<name>A0ABV8L4H5_9NOCA</name>
<proteinExistence type="predicted"/>
<feature type="compositionally biased region" description="Low complexity" evidence="1">
    <location>
        <begin position="43"/>
        <end position="64"/>
    </location>
</feature>
<gene>
    <name evidence="3" type="ORF">ACFOW8_11615</name>
</gene>
<accession>A0ABV8L4H5</accession>
<organism evidence="3 4">
    <name type="scientific">Nocardia rhizosphaerae</name>
    <dbReference type="NCBI Taxonomy" id="1691571"/>
    <lineage>
        <taxon>Bacteria</taxon>
        <taxon>Bacillati</taxon>
        <taxon>Actinomycetota</taxon>
        <taxon>Actinomycetes</taxon>
        <taxon>Mycobacteriales</taxon>
        <taxon>Nocardiaceae</taxon>
        <taxon>Nocardia</taxon>
    </lineage>
</organism>
<feature type="chain" id="PRO_5046084798" evidence="2">
    <location>
        <begin position="30"/>
        <end position="93"/>
    </location>
</feature>
<evidence type="ECO:0000256" key="1">
    <source>
        <dbReference type="SAM" id="MobiDB-lite"/>
    </source>
</evidence>
<evidence type="ECO:0000313" key="4">
    <source>
        <dbReference type="Proteomes" id="UP001595767"/>
    </source>
</evidence>
<sequence>MPKSYALRAALVGVAVTIGLLGAATPAAAMPGSGSATGSAEVATGSATGSAQLSTGSASGSAGGAEAATTYFGWQSSQFFQRMIQLLLMPPRV</sequence>
<dbReference type="RefSeq" id="WP_378549866.1">
    <property type="nucleotide sequence ID" value="NZ_JBHSBA010000005.1"/>
</dbReference>
<evidence type="ECO:0000256" key="2">
    <source>
        <dbReference type="SAM" id="SignalP"/>
    </source>
</evidence>
<comment type="caution">
    <text evidence="3">The sequence shown here is derived from an EMBL/GenBank/DDBJ whole genome shotgun (WGS) entry which is preliminary data.</text>
</comment>
<evidence type="ECO:0000313" key="3">
    <source>
        <dbReference type="EMBL" id="MFC4125578.1"/>
    </source>
</evidence>
<protein>
    <submittedName>
        <fullName evidence="3">Uncharacterized protein</fullName>
    </submittedName>
</protein>
<dbReference type="EMBL" id="JBHSBA010000005">
    <property type="protein sequence ID" value="MFC4125578.1"/>
    <property type="molecule type" value="Genomic_DNA"/>
</dbReference>
<reference evidence="4" key="1">
    <citation type="journal article" date="2019" name="Int. J. Syst. Evol. Microbiol.">
        <title>The Global Catalogue of Microorganisms (GCM) 10K type strain sequencing project: providing services to taxonomists for standard genome sequencing and annotation.</title>
        <authorList>
            <consortium name="The Broad Institute Genomics Platform"/>
            <consortium name="The Broad Institute Genome Sequencing Center for Infectious Disease"/>
            <person name="Wu L."/>
            <person name="Ma J."/>
        </authorList>
    </citation>
    <scope>NUCLEOTIDE SEQUENCE [LARGE SCALE GENOMIC DNA]</scope>
    <source>
        <strain evidence="4">CGMCC 4.7204</strain>
    </source>
</reference>